<evidence type="ECO:0000256" key="3">
    <source>
        <dbReference type="ARBA" id="ARBA00012513"/>
    </source>
</evidence>
<evidence type="ECO:0000256" key="13">
    <source>
        <dbReference type="ARBA" id="ARBA00022840"/>
    </source>
</evidence>
<evidence type="ECO:0000256" key="1">
    <source>
        <dbReference type="ARBA" id="ARBA00001946"/>
    </source>
</evidence>
<dbReference type="SUPFAM" id="SSF50998">
    <property type="entry name" value="Quinoprotein alcohol dehydrogenase-like"/>
    <property type="match status" value="1"/>
</dbReference>
<dbReference type="FunFam" id="1.20.1440.180:FF:000001">
    <property type="entry name" value="Serine/threonine-protein kinase/endoribonuclease IRE1"/>
    <property type="match status" value="1"/>
</dbReference>
<keyword evidence="9" id="KW-0547">Nucleotide-binding</keyword>
<dbReference type="SMART" id="SM00580">
    <property type="entry name" value="PUG"/>
    <property type="match status" value="1"/>
</dbReference>
<evidence type="ECO:0000259" key="22">
    <source>
        <dbReference type="PROSITE" id="PS50011"/>
    </source>
</evidence>
<evidence type="ECO:0000256" key="10">
    <source>
        <dbReference type="ARBA" id="ARBA00022777"/>
    </source>
</evidence>
<keyword evidence="11" id="KW-0378">Hydrolase</keyword>
<dbReference type="GO" id="GO:0070059">
    <property type="term" value="P:intrinsic apoptotic signaling pathway in response to endoplasmic reticulum stress"/>
    <property type="evidence" value="ECO:0007669"/>
    <property type="project" value="TreeGrafter"/>
</dbReference>
<reference evidence="24" key="1">
    <citation type="journal article" date="2013" name="Genome Biol. Evol.">
        <title>Punctuated emergences of genetic and phenotypic innovations in eumetazoan, bilaterian, euteleostome, and hominidae ancestors.</title>
        <authorList>
            <person name="Wenger Y."/>
            <person name="Galliot B."/>
        </authorList>
    </citation>
    <scope>NUCLEOTIDE SEQUENCE</scope>
    <source>
        <tissue evidence="24">Whole animals</tissue>
    </source>
</reference>
<dbReference type="CDD" id="cd10422">
    <property type="entry name" value="RNase_Ire1"/>
    <property type="match status" value="1"/>
</dbReference>
<dbReference type="AlphaFoldDB" id="T2MBF3"/>
<comment type="catalytic activity">
    <reaction evidence="17">
        <text>L-threonyl-[protein] + ATP = O-phospho-L-threonyl-[protein] + ADP + H(+)</text>
        <dbReference type="Rhea" id="RHEA:46608"/>
        <dbReference type="Rhea" id="RHEA-COMP:11060"/>
        <dbReference type="Rhea" id="RHEA-COMP:11605"/>
        <dbReference type="ChEBI" id="CHEBI:15378"/>
        <dbReference type="ChEBI" id="CHEBI:30013"/>
        <dbReference type="ChEBI" id="CHEBI:30616"/>
        <dbReference type="ChEBI" id="CHEBI:61977"/>
        <dbReference type="ChEBI" id="CHEBI:456216"/>
        <dbReference type="EC" id="2.7.11.1"/>
    </reaction>
</comment>
<dbReference type="SUPFAM" id="SSF56112">
    <property type="entry name" value="Protein kinase-like (PK-like)"/>
    <property type="match status" value="1"/>
</dbReference>
<accession>T2MBF3</accession>
<dbReference type="InterPro" id="IPR045133">
    <property type="entry name" value="IRE1/2-like"/>
</dbReference>
<dbReference type="EMBL" id="HAAD01002993">
    <property type="protein sequence ID" value="CDG69225.1"/>
    <property type="molecule type" value="mRNA"/>
</dbReference>
<dbReference type="PANTHER" id="PTHR13954">
    <property type="entry name" value="IRE1-RELATED"/>
    <property type="match status" value="1"/>
</dbReference>
<dbReference type="PROSITE" id="PS00108">
    <property type="entry name" value="PROTEIN_KINASE_ST"/>
    <property type="match status" value="1"/>
</dbReference>
<feature type="signal peptide" evidence="21">
    <location>
        <begin position="1"/>
        <end position="19"/>
    </location>
</feature>
<feature type="region of interest" description="Disordered" evidence="19">
    <location>
        <begin position="436"/>
        <end position="461"/>
    </location>
</feature>
<keyword evidence="10 24" id="KW-0418">Kinase</keyword>
<dbReference type="GO" id="GO:0051082">
    <property type="term" value="F:unfolded protein binding"/>
    <property type="evidence" value="ECO:0007669"/>
    <property type="project" value="TreeGrafter"/>
</dbReference>
<protein>
    <recommendedName>
        <fullName evidence="3">non-specific serine/threonine protein kinase</fullName>
        <ecNumber evidence="3">2.7.11.1</ecNumber>
    </recommendedName>
</protein>
<dbReference type="InterPro" id="IPR010513">
    <property type="entry name" value="KEN_dom"/>
</dbReference>
<dbReference type="PROSITE" id="PS51392">
    <property type="entry name" value="KEN"/>
    <property type="match status" value="1"/>
</dbReference>
<evidence type="ECO:0000256" key="15">
    <source>
        <dbReference type="ARBA" id="ARBA00023136"/>
    </source>
</evidence>
<evidence type="ECO:0000256" key="18">
    <source>
        <dbReference type="ARBA" id="ARBA00048679"/>
    </source>
</evidence>
<evidence type="ECO:0000256" key="12">
    <source>
        <dbReference type="ARBA" id="ARBA00022824"/>
    </source>
</evidence>
<dbReference type="CDD" id="cd09769">
    <property type="entry name" value="Luminal_IRE1"/>
    <property type="match status" value="1"/>
</dbReference>
<dbReference type="PANTHER" id="PTHR13954:SF6">
    <property type="entry name" value="NON-SPECIFIC SERINE_THREONINE PROTEIN KINASE"/>
    <property type="match status" value="1"/>
</dbReference>
<dbReference type="GO" id="GO:0005524">
    <property type="term" value="F:ATP binding"/>
    <property type="evidence" value="ECO:0007669"/>
    <property type="project" value="UniProtKB-KW"/>
</dbReference>
<keyword evidence="4" id="KW-0723">Serine/threonine-protein kinase</keyword>
<dbReference type="InterPro" id="IPR011047">
    <property type="entry name" value="Quinoprotein_ADH-like_sf"/>
</dbReference>
<dbReference type="GO" id="GO:0004674">
    <property type="term" value="F:protein serine/threonine kinase activity"/>
    <property type="evidence" value="ECO:0007669"/>
    <property type="project" value="UniProtKB-KW"/>
</dbReference>
<dbReference type="GO" id="GO:0016787">
    <property type="term" value="F:hydrolase activity"/>
    <property type="evidence" value="ECO:0007669"/>
    <property type="project" value="UniProtKB-KW"/>
</dbReference>
<dbReference type="SMART" id="SM00220">
    <property type="entry name" value="S_TKc"/>
    <property type="match status" value="1"/>
</dbReference>
<dbReference type="OrthoDB" id="63989at2759"/>
<keyword evidence="6" id="KW-0808">Transferase</keyword>
<dbReference type="FunFam" id="3.30.200.20:FF:000077">
    <property type="entry name" value="Putative Serine/threonine-protein kinase/endoribonuclease IRE1"/>
    <property type="match status" value="1"/>
</dbReference>
<dbReference type="Gene3D" id="1.10.510.10">
    <property type="entry name" value="Transferase(Phosphotransferase) domain 1"/>
    <property type="match status" value="1"/>
</dbReference>
<dbReference type="InterPro" id="IPR038357">
    <property type="entry name" value="KEN_sf"/>
</dbReference>
<dbReference type="GO" id="GO:0006397">
    <property type="term" value="P:mRNA processing"/>
    <property type="evidence" value="ECO:0007669"/>
    <property type="project" value="InterPro"/>
</dbReference>
<dbReference type="GO" id="GO:0010468">
    <property type="term" value="P:regulation of gene expression"/>
    <property type="evidence" value="ECO:0007669"/>
    <property type="project" value="UniProtKB-ARBA"/>
</dbReference>
<keyword evidence="16" id="KW-0511">Multifunctional enzyme</keyword>
<dbReference type="EC" id="2.7.11.1" evidence="3"/>
<feature type="transmembrane region" description="Helical" evidence="20">
    <location>
        <begin position="401"/>
        <end position="421"/>
    </location>
</feature>
<dbReference type="InterPro" id="IPR008271">
    <property type="entry name" value="Ser/Thr_kinase_AS"/>
</dbReference>
<dbReference type="GO" id="GO:0004521">
    <property type="term" value="F:RNA endonuclease activity"/>
    <property type="evidence" value="ECO:0007669"/>
    <property type="project" value="InterPro"/>
</dbReference>
<organism evidence="24">
    <name type="scientific">Hydra vulgaris</name>
    <name type="common">Hydra</name>
    <name type="synonym">Hydra attenuata</name>
    <dbReference type="NCBI Taxonomy" id="6087"/>
    <lineage>
        <taxon>Eukaryota</taxon>
        <taxon>Metazoa</taxon>
        <taxon>Cnidaria</taxon>
        <taxon>Hydrozoa</taxon>
        <taxon>Hydroidolina</taxon>
        <taxon>Anthoathecata</taxon>
        <taxon>Aplanulata</taxon>
        <taxon>Hydridae</taxon>
        <taxon>Hydra</taxon>
    </lineage>
</organism>
<dbReference type="Pfam" id="PF00069">
    <property type="entry name" value="Pkinase"/>
    <property type="match status" value="1"/>
</dbReference>
<feature type="domain" description="Protein kinase" evidence="22">
    <location>
        <begin position="481"/>
        <end position="738"/>
    </location>
</feature>
<feature type="domain" description="KEN" evidence="23">
    <location>
        <begin position="741"/>
        <end position="869"/>
    </location>
</feature>
<evidence type="ECO:0000256" key="19">
    <source>
        <dbReference type="SAM" id="MobiDB-lite"/>
    </source>
</evidence>
<evidence type="ECO:0000256" key="5">
    <source>
        <dbReference type="ARBA" id="ARBA00022553"/>
    </source>
</evidence>
<evidence type="ECO:0000256" key="2">
    <source>
        <dbReference type="ARBA" id="ARBA00004115"/>
    </source>
</evidence>
<dbReference type="SMART" id="SM00564">
    <property type="entry name" value="PQQ"/>
    <property type="match status" value="5"/>
</dbReference>
<feature type="non-terminal residue" evidence="24">
    <location>
        <position position="1"/>
    </location>
</feature>
<dbReference type="Gene3D" id="1.20.1440.180">
    <property type="entry name" value="KEN domain"/>
    <property type="match status" value="1"/>
</dbReference>
<dbReference type="Gene3D" id="2.130.10.10">
    <property type="entry name" value="YVTN repeat-like/Quinoprotein amine dehydrogenase"/>
    <property type="match status" value="1"/>
</dbReference>
<comment type="cofactor">
    <cofactor evidence="1">
        <name>Mg(2+)</name>
        <dbReference type="ChEBI" id="CHEBI:18420"/>
    </cofactor>
</comment>
<evidence type="ECO:0000256" key="21">
    <source>
        <dbReference type="SAM" id="SignalP"/>
    </source>
</evidence>
<dbReference type="GO" id="GO:0036498">
    <property type="term" value="P:IRE1-mediated unfolded protein response"/>
    <property type="evidence" value="ECO:0007669"/>
    <property type="project" value="TreeGrafter"/>
</dbReference>
<comment type="subcellular location">
    <subcellularLocation>
        <location evidence="2">Endoplasmic reticulum membrane</location>
        <topology evidence="2">Single-pass type I membrane protein</topology>
    </subcellularLocation>
</comment>
<dbReference type="InterPro" id="IPR018391">
    <property type="entry name" value="PQQ_b-propeller_rpt"/>
</dbReference>
<keyword evidence="15 20" id="KW-0472">Membrane</keyword>
<comment type="catalytic activity">
    <reaction evidence="18">
        <text>L-seryl-[protein] + ATP = O-phospho-L-seryl-[protein] + ADP + H(+)</text>
        <dbReference type="Rhea" id="RHEA:17989"/>
        <dbReference type="Rhea" id="RHEA-COMP:9863"/>
        <dbReference type="Rhea" id="RHEA-COMP:11604"/>
        <dbReference type="ChEBI" id="CHEBI:15378"/>
        <dbReference type="ChEBI" id="CHEBI:29999"/>
        <dbReference type="ChEBI" id="CHEBI:30616"/>
        <dbReference type="ChEBI" id="CHEBI:83421"/>
        <dbReference type="ChEBI" id="CHEBI:456216"/>
        <dbReference type="EC" id="2.7.11.1"/>
    </reaction>
</comment>
<dbReference type="Pfam" id="PF06479">
    <property type="entry name" value="Ribonuc_2-5A"/>
    <property type="match status" value="1"/>
</dbReference>
<dbReference type="GO" id="GO:0080090">
    <property type="term" value="P:regulation of primary metabolic process"/>
    <property type="evidence" value="ECO:0007669"/>
    <property type="project" value="UniProtKB-ARBA"/>
</dbReference>
<dbReference type="Gene3D" id="3.30.200.20">
    <property type="entry name" value="Phosphorylase Kinase, domain 1"/>
    <property type="match status" value="1"/>
</dbReference>
<evidence type="ECO:0000256" key="14">
    <source>
        <dbReference type="ARBA" id="ARBA00022989"/>
    </source>
</evidence>
<dbReference type="GO" id="GO:1990604">
    <property type="term" value="C:IRE1-TRAF2-ASK1 complex"/>
    <property type="evidence" value="ECO:0007669"/>
    <property type="project" value="TreeGrafter"/>
</dbReference>
<dbReference type="InterPro" id="IPR011009">
    <property type="entry name" value="Kinase-like_dom_sf"/>
</dbReference>
<dbReference type="InterPro" id="IPR015943">
    <property type="entry name" value="WD40/YVTN_repeat-like_dom_sf"/>
</dbReference>
<keyword evidence="7 20" id="KW-0812">Transmembrane</keyword>
<evidence type="ECO:0000256" key="11">
    <source>
        <dbReference type="ARBA" id="ARBA00022801"/>
    </source>
</evidence>
<gene>
    <name evidence="24" type="primary">ERN2</name>
</gene>
<keyword evidence="13" id="KW-0067">ATP-binding</keyword>
<evidence type="ECO:0000259" key="23">
    <source>
        <dbReference type="PROSITE" id="PS51392"/>
    </source>
</evidence>
<evidence type="ECO:0000256" key="17">
    <source>
        <dbReference type="ARBA" id="ARBA00047899"/>
    </source>
</evidence>
<evidence type="ECO:0000313" key="24">
    <source>
        <dbReference type="EMBL" id="CDG69225.1"/>
    </source>
</evidence>
<proteinExistence type="evidence at transcript level"/>
<keyword evidence="12" id="KW-0256">Endoplasmic reticulum</keyword>
<dbReference type="CDD" id="cd13982">
    <property type="entry name" value="STKc_IRE1"/>
    <property type="match status" value="1"/>
</dbReference>
<dbReference type="InterPro" id="IPR000719">
    <property type="entry name" value="Prot_kinase_dom"/>
</dbReference>
<keyword evidence="8 21" id="KW-0732">Signal</keyword>
<evidence type="ECO:0000256" key="9">
    <source>
        <dbReference type="ARBA" id="ARBA00022741"/>
    </source>
</evidence>
<evidence type="ECO:0000256" key="16">
    <source>
        <dbReference type="ARBA" id="ARBA00023268"/>
    </source>
</evidence>
<name>T2MBF3_HYDVU</name>
<dbReference type="PROSITE" id="PS50011">
    <property type="entry name" value="PROTEIN_KINASE_DOM"/>
    <property type="match status" value="1"/>
</dbReference>
<evidence type="ECO:0000256" key="20">
    <source>
        <dbReference type="SAM" id="Phobius"/>
    </source>
</evidence>
<keyword evidence="14 20" id="KW-1133">Transmembrane helix</keyword>
<evidence type="ECO:0000256" key="8">
    <source>
        <dbReference type="ARBA" id="ARBA00022729"/>
    </source>
</evidence>
<sequence>LNNKMTTTLLLVIIRLAMSYESQENTQNNQLVMPEKLLFVSTLNGSLFAVNKYIGDIKWAMKENPVLAAPLGAHPGPTFLPNPHDGTLYAYLGSHVQDSLRKLPFTIPELVHASPCRSSEGVLYVGQKQDVWYAVDPLTGIKHHRLTMDGIDHMCPPIEKQSLFYIGRTEYVVSMFEVHSGKKKWNVTFYEYSAKEMEENSLPDQVHFISSSSGRMVTMDQLTGEISWETEFGTPIVAIYQWHPDGFQKVPITYVAEETLNMIVSSATSGENGSRFLGKGNEFVLKPTLYIGKHNGGLYAIPSLVDETNVVIDPKMLMIAGPKKHENSNKNQQRSIPILMGYHTVPKISMSTLSPNGLLTFNDKSVPEKSKDEQMGGTIYPKHQQKELLKFLEDAKSYQNMIYMVLASVGIPLFIILLIYFERNLTNISPTILPSTPKSSQNSISSNHSNSSTSSLSGGSTDHFYPIEDEEGYVHIGKIQFNPKHLLGRGCEGTVVYRGKFDERDVAVKRILPDCFSFADREVQLLRESDEHPNVIRYYCREDDKLFQYIALELCQATLQEYVHVSTFEKKGLTPSDVLFQTLSGIAHLHSLNIVHRDIKPHNVLISYPNASGVIKAMISDFGLCKKLAFGRHSFSSRSGIGTDGWIAPEVLSREANITRACDIFSYGCVFYYVLSGGLHPFGDNFCRQSNILSGQYSLENLSYLDNEFEAKDLLKLMLSVEPSQRPSANCILKHPFFWNKSKQLSFLQDVSDRIEKEPEGAEILKKLQEGSIAVVRGDWKLHIGEELQEDLRKFRTYQGTQVRDLLRAMRNKKHHYRELPEKLRESLGSIPNEFLTYFTKRFPRLVIHVYNNIKPNCEHEAPFSPYYN</sequence>
<feature type="chain" id="PRO_5004592002" description="non-specific serine/threonine protein kinase" evidence="21">
    <location>
        <begin position="20"/>
        <end position="869"/>
    </location>
</feature>
<evidence type="ECO:0000256" key="4">
    <source>
        <dbReference type="ARBA" id="ARBA00022527"/>
    </source>
</evidence>
<evidence type="ECO:0000256" key="7">
    <source>
        <dbReference type="ARBA" id="ARBA00022692"/>
    </source>
</evidence>
<evidence type="ECO:0000256" key="6">
    <source>
        <dbReference type="ARBA" id="ARBA00022679"/>
    </source>
</evidence>
<keyword evidence="5" id="KW-0597">Phosphoprotein</keyword>